<dbReference type="AlphaFoldDB" id="A0A2K0WW58"/>
<protein>
    <submittedName>
        <fullName evidence="2">Uncharacterized protein</fullName>
    </submittedName>
</protein>
<accession>A0A2K0WW58</accession>
<evidence type="ECO:0000313" key="2">
    <source>
        <dbReference type="EMBL" id="PNP86513.1"/>
    </source>
</evidence>
<dbReference type="OrthoDB" id="5343483at2759"/>
<evidence type="ECO:0000256" key="1">
    <source>
        <dbReference type="SAM" id="MobiDB-lite"/>
    </source>
</evidence>
<dbReference type="EMBL" id="MTQA01000012">
    <property type="protein sequence ID" value="PNP86513.1"/>
    <property type="molecule type" value="Genomic_DNA"/>
</dbReference>
<keyword evidence="3" id="KW-1185">Reference proteome</keyword>
<gene>
    <name evidence="2" type="ORF">FNYG_00215</name>
</gene>
<comment type="caution">
    <text evidence="2">The sequence shown here is derived from an EMBL/GenBank/DDBJ whole genome shotgun (WGS) entry which is preliminary data.</text>
</comment>
<name>A0A2K0WW58_GIBNY</name>
<organism evidence="2 3">
    <name type="scientific">Gibberella nygamai</name>
    <name type="common">Bean root rot disease fungus</name>
    <name type="synonym">Fusarium nygamai</name>
    <dbReference type="NCBI Taxonomy" id="42673"/>
    <lineage>
        <taxon>Eukaryota</taxon>
        <taxon>Fungi</taxon>
        <taxon>Dikarya</taxon>
        <taxon>Ascomycota</taxon>
        <taxon>Pezizomycotina</taxon>
        <taxon>Sordariomycetes</taxon>
        <taxon>Hypocreomycetidae</taxon>
        <taxon>Hypocreales</taxon>
        <taxon>Nectriaceae</taxon>
        <taxon>Fusarium</taxon>
        <taxon>Fusarium fujikuroi species complex</taxon>
    </lineage>
</organism>
<dbReference type="Proteomes" id="UP000236664">
    <property type="component" value="Unassembled WGS sequence"/>
</dbReference>
<feature type="compositionally biased region" description="Basic and acidic residues" evidence="1">
    <location>
        <begin position="296"/>
        <end position="306"/>
    </location>
</feature>
<sequence length="306" mass="34641">MPQTTFKSFHSLSVEHPGFAKHPRFWTAHQLAVVNCSFQQVESDDKQEYVIPDTEQAQRMTKLASMLARGVRREAKSSGWVAGLLLDNKPTPITLIYAPFFFDYGGHRVRLGNSKVIIYGIKHDISIPHANPIIGYYEYNADKERQNMLYVPPGPNGLDNGPIQGICDIRYCQVTPTDWRHDPYFVCLLIGLAQLQVREGLAPQEGMFLARLLVTNVTNLANAYVYKADIPHQLLDSLDHPTRTIDDFVFTKVNYVVVPFEPYSTFADRVRFQLAGAEYSSSPGPVRSDQVVASEPHGEKRKRDEE</sequence>
<evidence type="ECO:0000313" key="3">
    <source>
        <dbReference type="Proteomes" id="UP000236664"/>
    </source>
</evidence>
<proteinExistence type="predicted"/>
<feature type="region of interest" description="Disordered" evidence="1">
    <location>
        <begin position="279"/>
        <end position="306"/>
    </location>
</feature>
<reference evidence="2 3" key="1">
    <citation type="submission" date="2017-06" db="EMBL/GenBank/DDBJ databases">
        <title>Genome of Fusarium nygamai isolate CS10214.</title>
        <authorList>
            <person name="Gardiner D.M."/>
            <person name="Obanor F."/>
            <person name="Kazan K."/>
        </authorList>
    </citation>
    <scope>NUCLEOTIDE SEQUENCE [LARGE SCALE GENOMIC DNA]</scope>
    <source>
        <strain evidence="2 3">CS10214</strain>
    </source>
</reference>